<feature type="region of interest" description="Disordered" evidence="1">
    <location>
        <begin position="1"/>
        <end position="38"/>
    </location>
</feature>
<sequence length="152" mass="15512">MVPQSPRGLPGPADPFPVLKGSSEPGKEVSERGGTWAVPTPLRRLEAAARTKGAMTRCPAACVQLMRHSPAGPGGRCACADAALLTPRGGARPPGQVKVTPDSSPAGRPGGPYELAGGSCEGRPSRLTAGRPLVWDTEMSLQGQGAPVALEQ</sequence>
<keyword evidence="3" id="KW-1185">Reference proteome</keyword>
<protein>
    <submittedName>
        <fullName evidence="2">Uncharacterized protein</fullName>
    </submittedName>
</protein>
<accession>A0ABN8YVV8</accession>
<evidence type="ECO:0000313" key="2">
    <source>
        <dbReference type="EMBL" id="CAI9165728.1"/>
    </source>
</evidence>
<proteinExistence type="predicted"/>
<reference evidence="2" key="1">
    <citation type="submission" date="2023-04" db="EMBL/GenBank/DDBJ databases">
        <authorList>
            <consortium name="ELIXIR-Norway"/>
        </authorList>
    </citation>
    <scope>NUCLEOTIDE SEQUENCE [LARGE SCALE GENOMIC DNA]</scope>
</reference>
<feature type="region of interest" description="Disordered" evidence="1">
    <location>
        <begin position="87"/>
        <end position="130"/>
    </location>
</feature>
<name>A0ABN8YVV8_RANTA</name>
<gene>
    <name evidence="2" type="ORF">MRATA1EN1_LOCUS14690</name>
</gene>
<organism evidence="2 3">
    <name type="scientific">Rangifer tarandus platyrhynchus</name>
    <name type="common">Svalbard reindeer</name>
    <dbReference type="NCBI Taxonomy" id="3082113"/>
    <lineage>
        <taxon>Eukaryota</taxon>
        <taxon>Metazoa</taxon>
        <taxon>Chordata</taxon>
        <taxon>Craniata</taxon>
        <taxon>Vertebrata</taxon>
        <taxon>Euteleostomi</taxon>
        <taxon>Mammalia</taxon>
        <taxon>Eutheria</taxon>
        <taxon>Laurasiatheria</taxon>
        <taxon>Artiodactyla</taxon>
        <taxon>Ruminantia</taxon>
        <taxon>Pecora</taxon>
        <taxon>Cervidae</taxon>
        <taxon>Odocoileinae</taxon>
        <taxon>Rangifer</taxon>
    </lineage>
</organism>
<evidence type="ECO:0000256" key="1">
    <source>
        <dbReference type="SAM" id="MobiDB-lite"/>
    </source>
</evidence>
<dbReference type="Proteomes" id="UP001176941">
    <property type="component" value="Chromosome 25"/>
</dbReference>
<evidence type="ECO:0000313" key="3">
    <source>
        <dbReference type="Proteomes" id="UP001176941"/>
    </source>
</evidence>
<dbReference type="EMBL" id="OX459961">
    <property type="protein sequence ID" value="CAI9165728.1"/>
    <property type="molecule type" value="Genomic_DNA"/>
</dbReference>